<proteinExistence type="predicted"/>
<evidence type="ECO:0000313" key="1">
    <source>
        <dbReference type="EMBL" id="SIO56483.1"/>
    </source>
</evidence>
<dbReference type="PROSITE" id="PS51257">
    <property type="entry name" value="PROKAR_LIPOPROTEIN"/>
    <property type="match status" value="1"/>
</dbReference>
<sequence>MIRGCVVMLAAVTLAVLGGCGNKEGDEFVGKWQSTKGRESVEISRNDDGFVIANTSGGSVRPGVASAVYRDGVLEVESTGRIESIPYDKQHDTIILPTMAGSATFSRVK</sequence>
<evidence type="ECO:0000313" key="2">
    <source>
        <dbReference type="Proteomes" id="UP000184693"/>
    </source>
</evidence>
<gene>
    <name evidence="1" type="ORF">SAMN05444168_7319</name>
</gene>
<dbReference type="Proteomes" id="UP000184693">
    <property type="component" value="Unassembled WGS sequence"/>
</dbReference>
<name>A0A1N6KJ53_9BURK</name>
<organism evidence="1 2">
    <name type="scientific">Paraburkholderia phenazinium</name>
    <dbReference type="NCBI Taxonomy" id="60549"/>
    <lineage>
        <taxon>Bacteria</taxon>
        <taxon>Pseudomonadati</taxon>
        <taxon>Pseudomonadota</taxon>
        <taxon>Betaproteobacteria</taxon>
        <taxon>Burkholderiales</taxon>
        <taxon>Burkholderiaceae</taxon>
        <taxon>Paraburkholderia</taxon>
    </lineage>
</organism>
<accession>A0A1N6KJ53</accession>
<dbReference type="AlphaFoldDB" id="A0A1N6KJ53"/>
<protein>
    <submittedName>
        <fullName evidence="1">Uncharacterized protein</fullName>
    </submittedName>
</protein>
<dbReference type="EMBL" id="FSRM01000002">
    <property type="protein sequence ID" value="SIO56483.1"/>
    <property type="molecule type" value="Genomic_DNA"/>
</dbReference>
<reference evidence="1 2" key="1">
    <citation type="submission" date="2016-11" db="EMBL/GenBank/DDBJ databases">
        <authorList>
            <person name="Jaros S."/>
            <person name="Januszkiewicz K."/>
            <person name="Wedrychowicz H."/>
        </authorList>
    </citation>
    <scope>NUCLEOTIDE SEQUENCE [LARGE SCALE GENOMIC DNA]</scope>
    <source>
        <strain evidence="1 2">GAS86</strain>
    </source>
</reference>